<gene>
    <name evidence="1" type="ORF">MtrunA17_Chr3g0123771</name>
</gene>
<comment type="caution">
    <text evidence="1">The sequence shown here is derived from an EMBL/GenBank/DDBJ whole genome shotgun (WGS) entry which is preliminary data.</text>
</comment>
<protein>
    <submittedName>
        <fullName evidence="1">Uncharacterized protein</fullName>
    </submittedName>
</protein>
<name>A0A396IY42_MEDTR</name>
<reference evidence="1" key="1">
    <citation type="journal article" date="2018" name="Nat. Plants">
        <title>Whole-genome landscape of Medicago truncatula symbiotic genes.</title>
        <authorList>
            <person name="Pecrix Y."/>
            <person name="Gamas P."/>
            <person name="Carrere S."/>
        </authorList>
    </citation>
    <scope>NUCLEOTIDE SEQUENCE</scope>
    <source>
        <tissue evidence="1">Leaves</tissue>
    </source>
</reference>
<dbReference type="AlphaFoldDB" id="A0A396IY42"/>
<dbReference type="Proteomes" id="UP000265566">
    <property type="component" value="Chromosome 3"/>
</dbReference>
<accession>A0A396IY42</accession>
<organism evidence="1">
    <name type="scientific">Medicago truncatula</name>
    <name type="common">Barrel medic</name>
    <name type="synonym">Medicago tribuloides</name>
    <dbReference type="NCBI Taxonomy" id="3880"/>
    <lineage>
        <taxon>Eukaryota</taxon>
        <taxon>Viridiplantae</taxon>
        <taxon>Streptophyta</taxon>
        <taxon>Embryophyta</taxon>
        <taxon>Tracheophyta</taxon>
        <taxon>Spermatophyta</taxon>
        <taxon>Magnoliopsida</taxon>
        <taxon>eudicotyledons</taxon>
        <taxon>Gunneridae</taxon>
        <taxon>Pentapetalae</taxon>
        <taxon>rosids</taxon>
        <taxon>fabids</taxon>
        <taxon>Fabales</taxon>
        <taxon>Fabaceae</taxon>
        <taxon>Papilionoideae</taxon>
        <taxon>50 kb inversion clade</taxon>
        <taxon>NPAAA clade</taxon>
        <taxon>Hologalegina</taxon>
        <taxon>IRL clade</taxon>
        <taxon>Trifolieae</taxon>
        <taxon>Medicago</taxon>
    </lineage>
</organism>
<dbReference type="Gramene" id="rna17808">
    <property type="protein sequence ID" value="RHN69353.1"/>
    <property type="gene ID" value="gene17808"/>
</dbReference>
<dbReference type="EMBL" id="PSQE01000003">
    <property type="protein sequence ID" value="RHN69353.1"/>
    <property type="molecule type" value="Genomic_DNA"/>
</dbReference>
<proteinExistence type="predicted"/>
<evidence type="ECO:0000313" key="1">
    <source>
        <dbReference type="EMBL" id="RHN69353.1"/>
    </source>
</evidence>
<sequence length="74" mass="8221">MIVEVGCSFNLIQSNNSAMLNVELSQIFHIPIKQPRLRCSMAVCWHPPDFGWTKVNIDGSCYGSPSCRSIGGMF</sequence>